<dbReference type="InterPro" id="IPR003959">
    <property type="entry name" value="ATPase_AAA_core"/>
</dbReference>
<name>W7AV53_9APIC</name>
<dbReference type="SUPFAM" id="SSF52540">
    <property type="entry name" value="P-loop containing nucleoside triphosphate hydrolases"/>
    <property type="match status" value="1"/>
</dbReference>
<feature type="region of interest" description="Disordered" evidence="1">
    <location>
        <begin position="572"/>
        <end position="598"/>
    </location>
</feature>
<dbReference type="AlphaFoldDB" id="W7AV53"/>
<accession>W7AV53</accession>
<protein>
    <recommendedName>
        <fullName evidence="2">AAA+ ATPase domain-containing protein</fullName>
    </recommendedName>
</protein>
<evidence type="ECO:0000313" key="3">
    <source>
        <dbReference type="EMBL" id="EUD69291.1"/>
    </source>
</evidence>
<dbReference type="Pfam" id="PF00004">
    <property type="entry name" value="AAA"/>
    <property type="match status" value="1"/>
</dbReference>
<dbReference type="GO" id="GO:0016887">
    <property type="term" value="F:ATP hydrolysis activity"/>
    <property type="evidence" value="ECO:0007669"/>
    <property type="project" value="InterPro"/>
</dbReference>
<feature type="region of interest" description="Disordered" evidence="1">
    <location>
        <begin position="116"/>
        <end position="164"/>
    </location>
</feature>
<dbReference type="RefSeq" id="XP_008813993.1">
    <property type="nucleotide sequence ID" value="XM_008815771.1"/>
</dbReference>
<feature type="compositionally biased region" description="Basic and acidic residues" evidence="1">
    <location>
        <begin position="404"/>
        <end position="419"/>
    </location>
</feature>
<dbReference type="Proteomes" id="UP000030640">
    <property type="component" value="Unassembled WGS sequence"/>
</dbReference>
<dbReference type="InterPro" id="IPR027417">
    <property type="entry name" value="P-loop_NTPase"/>
</dbReference>
<organism evidence="3 4">
    <name type="scientific">Plasmodium inui San Antonio 1</name>
    <dbReference type="NCBI Taxonomy" id="1237626"/>
    <lineage>
        <taxon>Eukaryota</taxon>
        <taxon>Sar</taxon>
        <taxon>Alveolata</taxon>
        <taxon>Apicomplexa</taxon>
        <taxon>Aconoidasida</taxon>
        <taxon>Haemosporida</taxon>
        <taxon>Plasmodiidae</taxon>
        <taxon>Plasmodium</taxon>
        <taxon>Plasmodium (Plasmodium)</taxon>
    </lineage>
</organism>
<dbReference type="SMART" id="SM00382">
    <property type="entry name" value="AAA"/>
    <property type="match status" value="1"/>
</dbReference>
<dbReference type="VEuPathDB" id="PlasmoDB:C922_00154"/>
<dbReference type="Gene3D" id="3.40.50.300">
    <property type="entry name" value="P-loop containing nucleotide triphosphate hydrolases"/>
    <property type="match status" value="1"/>
</dbReference>
<keyword evidence="4" id="KW-1185">Reference proteome</keyword>
<dbReference type="GO" id="GO:0005524">
    <property type="term" value="F:ATP binding"/>
    <property type="evidence" value="ECO:0007669"/>
    <property type="project" value="InterPro"/>
</dbReference>
<feature type="domain" description="AAA+ ATPase" evidence="2">
    <location>
        <begin position="523"/>
        <end position="740"/>
    </location>
</feature>
<reference evidence="3 4" key="1">
    <citation type="submission" date="2013-02" db="EMBL/GenBank/DDBJ databases">
        <title>The Genome Sequence of Plasmodium inui San Antonio 1.</title>
        <authorList>
            <consortium name="The Broad Institute Genome Sequencing Platform"/>
            <consortium name="The Broad Institute Genome Sequencing Center for Infectious Disease"/>
            <person name="Neafsey D."/>
            <person name="Cheeseman I."/>
            <person name="Volkman S."/>
            <person name="Adams J."/>
            <person name="Walker B."/>
            <person name="Young S.K."/>
            <person name="Zeng Q."/>
            <person name="Gargeya S."/>
            <person name="Fitzgerald M."/>
            <person name="Haas B."/>
            <person name="Abouelleil A."/>
            <person name="Alvarado L."/>
            <person name="Arachchi H.M."/>
            <person name="Berlin A.M."/>
            <person name="Chapman S.B."/>
            <person name="Dewar J."/>
            <person name="Goldberg J."/>
            <person name="Griggs A."/>
            <person name="Gujja S."/>
            <person name="Hansen M."/>
            <person name="Howarth C."/>
            <person name="Imamovic A."/>
            <person name="Larimer J."/>
            <person name="McCowan C."/>
            <person name="Murphy C."/>
            <person name="Neiman D."/>
            <person name="Pearson M."/>
            <person name="Priest M."/>
            <person name="Roberts A."/>
            <person name="Saif S."/>
            <person name="Shea T."/>
            <person name="Sisk P."/>
            <person name="Sykes S."/>
            <person name="Wortman J."/>
            <person name="Nusbaum C."/>
            <person name="Birren B."/>
        </authorList>
    </citation>
    <scope>NUCLEOTIDE SEQUENCE [LARGE SCALE GENOMIC DNA]</scope>
    <source>
        <strain evidence="3 4">San Antonio 1</strain>
    </source>
</reference>
<feature type="region of interest" description="Disordered" evidence="1">
    <location>
        <begin position="399"/>
        <end position="424"/>
    </location>
</feature>
<dbReference type="OrthoDB" id="383152at2759"/>
<evidence type="ECO:0000313" key="4">
    <source>
        <dbReference type="Proteomes" id="UP000030640"/>
    </source>
</evidence>
<gene>
    <name evidence="3" type="ORF">C922_00154</name>
</gene>
<dbReference type="InterPro" id="IPR003593">
    <property type="entry name" value="AAA+_ATPase"/>
</dbReference>
<dbReference type="GeneID" id="20035428"/>
<proteinExistence type="predicted"/>
<dbReference type="EMBL" id="KI965460">
    <property type="protein sequence ID" value="EUD69291.1"/>
    <property type="molecule type" value="Genomic_DNA"/>
</dbReference>
<evidence type="ECO:0000256" key="1">
    <source>
        <dbReference type="SAM" id="MobiDB-lite"/>
    </source>
</evidence>
<evidence type="ECO:0000259" key="2">
    <source>
        <dbReference type="SMART" id="SM00382"/>
    </source>
</evidence>
<feature type="compositionally biased region" description="Acidic residues" evidence="1">
    <location>
        <begin position="128"/>
        <end position="138"/>
    </location>
</feature>
<sequence>MMEKRKKRRNDDNARNVYMLKELLINNESTSACVQCCERNSYETCNNILQYIKKYLNIPLYVLDLVSIYNQDNIAKFVKGVFAEFVEYLKREKVPKSVLFLPYFDDWVLSIREDGKGNRHSGDAAGDGNDDDDDDGDDVGGAHGCNGEPDKSTNFFQTNGRGKKRNARDVNMHIYNSIYYLKNKLLKKWGKKNLCVKLIGLHKTRGAFDLYNDLFDCKIIISHFVSTPSPYYIHMNRDIHKRLSKKKKFSIDDVYSVLSSKVDYFDSARERNVNLFKCFFEYYYKFQRAVIRRSRKRRYRTNLEVTKVNAQRESQSCESLSTNFKWVNCLTNLKYFKYLRKYKYFLTSKRKKKFTIFFSTHNDTYFWKHISERLYSPFFIKEYICTLLKRHTKLSATFKGSKGTADRGDTPGVPGREEDTTAGNLTLKNSGKKYHAFYDEPNCCHRRDNCLHVEPNGVSYAKEWVDPTLMYSGYIRKGTNDDHLAPIRKRFILKNRYQRDNNYCVYNSEPRTLLRFYFSKLNIPNICLIYGASGVGKSTLLQFLVHIISSNYKDISFSEKVMPLSVHSAGGGDADEPCEGRSTNTNKQNMRESKSTTWGGKSYRHVSYASLMRRIMLREKKKIFLQFQNVCIIPFENHLLVNKTIGENSRYIKKIFTMAFKNQPAVIIFDNIDLFLEKNSNYKHPVDDQNEDVYKNIYNLLMHYLRTYVNGSNRIKFLATCSVHPQFFKFSFLNLVQRILFIS</sequence>